<protein>
    <submittedName>
        <fullName evidence="8">RNA polymerase sigma factor SigM</fullName>
    </submittedName>
</protein>
<dbReference type="InterPro" id="IPR039425">
    <property type="entry name" value="RNA_pol_sigma-70-like"/>
</dbReference>
<keyword evidence="2" id="KW-0805">Transcription regulation</keyword>
<dbReference type="GO" id="GO:0006352">
    <property type="term" value="P:DNA-templated transcription initiation"/>
    <property type="evidence" value="ECO:0007669"/>
    <property type="project" value="InterPro"/>
</dbReference>
<dbReference type="Gene3D" id="1.10.1740.10">
    <property type="match status" value="1"/>
</dbReference>
<dbReference type="InterPro" id="IPR013324">
    <property type="entry name" value="RNA_pol_sigma_r3/r4-like"/>
</dbReference>
<dbReference type="InterPro" id="IPR007627">
    <property type="entry name" value="RNA_pol_sigma70_r2"/>
</dbReference>
<evidence type="ECO:0000256" key="3">
    <source>
        <dbReference type="ARBA" id="ARBA00023082"/>
    </source>
</evidence>
<dbReference type="RefSeq" id="WP_277831019.1">
    <property type="nucleotide sequence ID" value="NZ_JAAIVF010000001.1"/>
</dbReference>
<evidence type="ECO:0000256" key="1">
    <source>
        <dbReference type="ARBA" id="ARBA00010641"/>
    </source>
</evidence>
<dbReference type="EMBL" id="JANRHA010000004">
    <property type="protein sequence ID" value="MDG3014566.1"/>
    <property type="molecule type" value="Genomic_DNA"/>
</dbReference>
<evidence type="ECO:0000313" key="9">
    <source>
        <dbReference type="Proteomes" id="UP001152755"/>
    </source>
</evidence>
<accession>A0A9X4M505</accession>
<evidence type="ECO:0000259" key="6">
    <source>
        <dbReference type="Pfam" id="PF04542"/>
    </source>
</evidence>
<dbReference type="AlphaFoldDB" id="A0A9X4M505"/>
<dbReference type="GO" id="GO:0003677">
    <property type="term" value="F:DNA binding"/>
    <property type="evidence" value="ECO:0007669"/>
    <property type="project" value="UniProtKB-KW"/>
</dbReference>
<keyword evidence="3" id="KW-0731">Sigma factor</keyword>
<sequence>MRLIGGQAEGPPSDADLLAAHVRGDRYAFAELMARHQDHLWQVARRTSYSTEDAADALQEAMLSAHRSAANFRADAAVRSWLHRIVVNACLDRIRRNKARPQVTELVADGGRDEPVDVRNRYDEFDTAMLIEQALVTLPPEQRAAIVAVDVEGLGVAEAARLLGVAEGTVKSRRSRARLRLAEALGHLKEARE</sequence>
<comment type="similarity">
    <text evidence="1">Belongs to the sigma-70 factor family. ECF subfamily.</text>
</comment>
<proteinExistence type="inferred from homology"/>
<dbReference type="Proteomes" id="UP001152755">
    <property type="component" value="Unassembled WGS sequence"/>
</dbReference>
<feature type="domain" description="RNA polymerase sigma-70 region 2" evidence="6">
    <location>
        <begin position="32"/>
        <end position="98"/>
    </location>
</feature>
<dbReference type="GO" id="GO:0016987">
    <property type="term" value="F:sigma factor activity"/>
    <property type="evidence" value="ECO:0007669"/>
    <property type="project" value="UniProtKB-KW"/>
</dbReference>
<dbReference type="SUPFAM" id="SSF88946">
    <property type="entry name" value="Sigma2 domain of RNA polymerase sigma factors"/>
    <property type="match status" value="1"/>
</dbReference>
<dbReference type="InterPro" id="IPR014284">
    <property type="entry name" value="RNA_pol_sigma-70_dom"/>
</dbReference>
<evidence type="ECO:0000259" key="7">
    <source>
        <dbReference type="Pfam" id="PF08281"/>
    </source>
</evidence>
<dbReference type="NCBIfam" id="NF007225">
    <property type="entry name" value="PRK09643.1"/>
    <property type="match status" value="1"/>
</dbReference>
<comment type="caution">
    <text evidence="8">The sequence shown here is derived from an EMBL/GenBank/DDBJ whole genome shotgun (WGS) entry which is preliminary data.</text>
</comment>
<evidence type="ECO:0000256" key="5">
    <source>
        <dbReference type="ARBA" id="ARBA00023163"/>
    </source>
</evidence>
<gene>
    <name evidence="8" type="primary">sigM</name>
    <name evidence="8" type="ORF">NVS88_08340</name>
</gene>
<keyword evidence="4" id="KW-0238">DNA-binding</keyword>
<name>A0A9X4M505_9ACTN</name>
<dbReference type="InterPro" id="IPR013325">
    <property type="entry name" value="RNA_pol_sigma_r2"/>
</dbReference>
<evidence type="ECO:0000256" key="4">
    <source>
        <dbReference type="ARBA" id="ARBA00023125"/>
    </source>
</evidence>
<evidence type="ECO:0000256" key="2">
    <source>
        <dbReference type="ARBA" id="ARBA00023015"/>
    </source>
</evidence>
<evidence type="ECO:0000313" key="8">
    <source>
        <dbReference type="EMBL" id="MDG3014566.1"/>
    </source>
</evidence>
<dbReference type="PANTHER" id="PTHR43133">
    <property type="entry name" value="RNA POLYMERASE ECF-TYPE SIGMA FACTO"/>
    <property type="match status" value="1"/>
</dbReference>
<dbReference type="PANTHER" id="PTHR43133:SF50">
    <property type="entry name" value="ECF RNA POLYMERASE SIGMA FACTOR SIGM"/>
    <property type="match status" value="1"/>
</dbReference>
<dbReference type="SUPFAM" id="SSF88659">
    <property type="entry name" value="Sigma3 and sigma4 domains of RNA polymerase sigma factors"/>
    <property type="match status" value="1"/>
</dbReference>
<dbReference type="InterPro" id="IPR036388">
    <property type="entry name" value="WH-like_DNA-bd_sf"/>
</dbReference>
<feature type="domain" description="RNA polymerase sigma factor 70 region 4 type 2" evidence="7">
    <location>
        <begin position="129"/>
        <end position="181"/>
    </location>
</feature>
<dbReference type="NCBIfam" id="TIGR02937">
    <property type="entry name" value="sigma70-ECF"/>
    <property type="match status" value="1"/>
</dbReference>
<reference evidence="8" key="1">
    <citation type="submission" date="2022-08" db="EMBL/GenBank/DDBJ databases">
        <title>Genome analysis of Corynebacteriales strain.</title>
        <authorList>
            <person name="Lee S.D."/>
        </authorList>
    </citation>
    <scope>NUCLEOTIDE SEQUENCE</scope>
    <source>
        <strain evidence="8">D3-21</strain>
    </source>
</reference>
<organism evidence="8 9">
    <name type="scientific">Speluncibacter jeojiensis</name>
    <dbReference type="NCBI Taxonomy" id="2710754"/>
    <lineage>
        <taxon>Bacteria</taxon>
        <taxon>Bacillati</taxon>
        <taxon>Actinomycetota</taxon>
        <taxon>Actinomycetes</taxon>
        <taxon>Mycobacteriales</taxon>
        <taxon>Speluncibacteraceae</taxon>
        <taxon>Speluncibacter</taxon>
    </lineage>
</organism>
<keyword evidence="9" id="KW-1185">Reference proteome</keyword>
<dbReference type="InterPro" id="IPR013249">
    <property type="entry name" value="RNA_pol_sigma70_r4_t2"/>
</dbReference>
<dbReference type="Pfam" id="PF08281">
    <property type="entry name" value="Sigma70_r4_2"/>
    <property type="match status" value="1"/>
</dbReference>
<keyword evidence="5" id="KW-0804">Transcription</keyword>
<dbReference type="Gene3D" id="1.10.10.10">
    <property type="entry name" value="Winged helix-like DNA-binding domain superfamily/Winged helix DNA-binding domain"/>
    <property type="match status" value="1"/>
</dbReference>
<dbReference type="Pfam" id="PF04542">
    <property type="entry name" value="Sigma70_r2"/>
    <property type="match status" value="1"/>
</dbReference>